<dbReference type="GO" id="GO:0042175">
    <property type="term" value="C:nuclear outer membrane-endoplasmic reticulum membrane network"/>
    <property type="evidence" value="ECO:0007669"/>
    <property type="project" value="TreeGrafter"/>
</dbReference>
<dbReference type="GO" id="GO:1990904">
    <property type="term" value="C:ribonucleoprotein complex"/>
    <property type="evidence" value="ECO:0007669"/>
    <property type="project" value="TreeGrafter"/>
</dbReference>
<dbReference type="OrthoDB" id="10261749at2759"/>
<organism evidence="3 4">
    <name type="scientific">Theileria equi strain WA</name>
    <dbReference type="NCBI Taxonomy" id="1537102"/>
    <lineage>
        <taxon>Eukaryota</taxon>
        <taxon>Sar</taxon>
        <taxon>Alveolata</taxon>
        <taxon>Apicomplexa</taxon>
        <taxon>Aconoidasida</taxon>
        <taxon>Piroplasmida</taxon>
        <taxon>Theileriidae</taxon>
        <taxon>Theileria</taxon>
    </lineage>
</organism>
<dbReference type="InterPro" id="IPR039604">
    <property type="entry name" value="Bfr1"/>
</dbReference>
<dbReference type="KEGG" id="beq:BEWA_048380"/>
<sequence>MSTVAPETTSLGAAAKQDPSGAKKGGPKPHSEASQDGPHEPAKDRKVPKGGPKKPPRQPRPEEIPFKIQIDEKSKNIARLQAELAAINRQIYDNKEGSSDNDERSVIKSKLDEIQSRINSLDLKRNEYLDELDTKQKDIRKKSKSLTEMKMSIGFKSEEEINHQIRLLEGLMMTSSLSLKEEKQMMAQLQQLRASKLSFERIHRLESQQSKDTLDGIISCVKSNLDSLREEMAVLRKAKREESQKLFTLNENKKKTMDNMKEHFDAKARISKEIQEEIQAKQRLIKELEELNNEYYAKQKALHLARVKKQQEDRERRSLENEVRSLSNQLENCDFLPHDKEVKLLQQILVFIDKLEETHVSGPASTAAPLDATSASSVPTETSLNGTTATRVIPKKERDEYFITPKAGKKERKSKDKSKSFKLDMVTLSYFESAGVEPPTSVDGIAGCKLKVQEKLDFFLKERAKCNVDELKEKLQARLEAATKKLEEVYKDRAPKGPE</sequence>
<dbReference type="EMBL" id="ACOU01000007">
    <property type="protein sequence ID" value="EKX72371.1"/>
    <property type="molecule type" value="Genomic_DNA"/>
</dbReference>
<feature type="compositionally biased region" description="Basic and acidic residues" evidence="2">
    <location>
        <begin position="29"/>
        <end position="47"/>
    </location>
</feature>
<feature type="compositionally biased region" description="Polar residues" evidence="2">
    <location>
        <begin position="1"/>
        <end position="11"/>
    </location>
</feature>
<dbReference type="RefSeq" id="XP_004831823.1">
    <property type="nucleotide sequence ID" value="XM_004831766.1"/>
</dbReference>
<dbReference type="AlphaFoldDB" id="L1LAM6"/>
<keyword evidence="1" id="KW-0175">Coiled coil</keyword>
<dbReference type="PANTHER" id="PTHR31027">
    <property type="entry name" value="NUCLEAR SEGREGATION PROTEIN BFR1"/>
    <property type="match status" value="1"/>
</dbReference>
<feature type="compositionally biased region" description="Basic residues" evidence="2">
    <location>
        <begin position="48"/>
        <end position="57"/>
    </location>
</feature>
<evidence type="ECO:0000313" key="3">
    <source>
        <dbReference type="EMBL" id="EKX72371.1"/>
    </source>
</evidence>
<comment type="caution">
    <text evidence="3">The sequence shown here is derived from an EMBL/GenBank/DDBJ whole genome shotgun (WGS) entry which is preliminary data.</text>
</comment>
<dbReference type="eggNOG" id="ENOG502S2M3">
    <property type="taxonomic scope" value="Eukaryota"/>
</dbReference>
<feature type="coiled-coil region" evidence="1">
    <location>
        <begin position="461"/>
        <end position="492"/>
    </location>
</feature>
<accession>L1LAM6</accession>
<keyword evidence="4" id="KW-1185">Reference proteome</keyword>
<feature type="coiled-coil region" evidence="1">
    <location>
        <begin position="218"/>
        <end position="329"/>
    </location>
</feature>
<dbReference type="GO" id="GO:0008298">
    <property type="term" value="P:intracellular mRNA localization"/>
    <property type="evidence" value="ECO:0007669"/>
    <property type="project" value="TreeGrafter"/>
</dbReference>
<evidence type="ECO:0000313" key="4">
    <source>
        <dbReference type="Proteomes" id="UP000031512"/>
    </source>
</evidence>
<dbReference type="GO" id="GO:0003729">
    <property type="term" value="F:mRNA binding"/>
    <property type="evidence" value="ECO:0007669"/>
    <property type="project" value="TreeGrafter"/>
</dbReference>
<name>L1LAM6_THEEQ</name>
<evidence type="ECO:0000256" key="1">
    <source>
        <dbReference type="SAM" id="Coils"/>
    </source>
</evidence>
<dbReference type="Proteomes" id="UP000031512">
    <property type="component" value="Unassembled WGS sequence"/>
</dbReference>
<feature type="region of interest" description="Disordered" evidence="2">
    <location>
        <begin position="362"/>
        <end position="389"/>
    </location>
</feature>
<dbReference type="GO" id="GO:0005783">
    <property type="term" value="C:endoplasmic reticulum"/>
    <property type="evidence" value="ECO:0007669"/>
    <property type="project" value="TreeGrafter"/>
</dbReference>
<protein>
    <submittedName>
        <fullName evidence="3">Uncharacterized protein</fullName>
    </submittedName>
</protein>
<feature type="region of interest" description="Disordered" evidence="2">
    <location>
        <begin position="1"/>
        <end position="69"/>
    </location>
</feature>
<dbReference type="VEuPathDB" id="PiroplasmaDB:BEWA_048380"/>
<feature type="compositionally biased region" description="Polar residues" evidence="2">
    <location>
        <begin position="373"/>
        <end position="389"/>
    </location>
</feature>
<dbReference type="STRING" id="1537102.L1LAM6"/>
<evidence type="ECO:0000256" key="2">
    <source>
        <dbReference type="SAM" id="MobiDB-lite"/>
    </source>
</evidence>
<gene>
    <name evidence="3" type="ORF">BEWA_048380</name>
</gene>
<dbReference type="GeneID" id="15805146"/>
<reference evidence="3 4" key="1">
    <citation type="journal article" date="2012" name="BMC Genomics">
        <title>Comparative genomic analysis and phylogenetic position of Theileria equi.</title>
        <authorList>
            <person name="Kappmeyer L.S."/>
            <person name="Thiagarajan M."/>
            <person name="Herndon D.R."/>
            <person name="Ramsay J.D."/>
            <person name="Caler E."/>
            <person name="Djikeng A."/>
            <person name="Gillespie J.J."/>
            <person name="Lau A.O."/>
            <person name="Roalson E.H."/>
            <person name="Silva J.C."/>
            <person name="Silva M.G."/>
            <person name="Suarez C.E."/>
            <person name="Ueti M.W."/>
            <person name="Nene V.M."/>
            <person name="Mealey R.H."/>
            <person name="Knowles D.P."/>
            <person name="Brayton K.A."/>
        </authorList>
    </citation>
    <scope>NUCLEOTIDE SEQUENCE [LARGE SCALE GENOMIC DNA]</scope>
    <source>
        <strain evidence="3 4">WA</strain>
    </source>
</reference>
<feature type="compositionally biased region" description="Basic and acidic residues" evidence="2">
    <location>
        <begin position="59"/>
        <end position="69"/>
    </location>
</feature>
<dbReference type="PANTHER" id="PTHR31027:SF2">
    <property type="entry name" value="LEBERCILIN DOMAIN-CONTAINING PROTEIN"/>
    <property type="match status" value="1"/>
</dbReference>
<feature type="coiled-coil region" evidence="1">
    <location>
        <begin position="70"/>
        <end position="138"/>
    </location>
</feature>
<proteinExistence type="predicted"/>